<dbReference type="InterPro" id="IPR046341">
    <property type="entry name" value="SET_dom_sf"/>
</dbReference>
<dbReference type="STRING" id="1802723.A2675_03290"/>
<evidence type="ECO:0000259" key="1">
    <source>
        <dbReference type="Pfam" id="PF00856"/>
    </source>
</evidence>
<sequence>MKNSTDEFSFILKPSTVCDGVGVFSTHAIKEGTHLRLFGDDVKLGDLVRKKKDVPEFFHAYCIDQGADLICPKDFGSMSVGWHMNHSKAPVATHRDLDWYAARDIFAGEEIVIDYNTLGEPEESREDYYNHN</sequence>
<reference evidence="2 3" key="1">
    <citation type="journal article" date="2016" name="Nat. Commun.">
        <title>Thousands of microbial genomes shed light on interconnected biogeochemical processes in an aquifer system.</title>
        <authorList>
            <person name="Anantharaman K."/>
            <person name="Brown C.T."/>
            <person name="Hug L.A."/>
            <person name="Sharon I."/>
            <person name="Castelle C.J."/>
            <person name="Probst A.J."/>
            <person name="Thomas B.C."/>
            <person name="Singh A."/>
            <person name="Wilkins M.J."/>
            <person name="Karaoz U."/>
            <person name="Brodie E.L."/>
            <person name="Williams K.H."/>
            <person name="Hubbard S.S."/>
            <person name="Banfield J.F."/>
        </authorList>
    </citation>
    <scope>NUCLEOTIDE SEQUENCE [LARGE SCALE GENOMIC DNA]</scope>
</reference>
<protein>
    <recommendedName>
        <fullName evidence="1">SET domain-containing protein</fullName>
    </recommendedName>
</protein>
<dbReference type="Gene3D" id="2.170.270.10">
    <property type="entry name" value="SET domain"/>
    <property type="match status" value="1"/>
</dbReference>
<organism evidence="2 3">
    <name type="scientific">Candidatus Yonathbacteria bacterium RIFCSPHIGHO2_01_FULL_51_10</name>
    <dbReference type="NCBI Taxonomy" id="1802723"/>
    <lineage>
        <taxon>Bacteria</taxon>
        <taxon>Candidatus Yonathiibacteriota</taxon>
    </lineage>
</organism>
<proteinExistence type="predicted"/>
<dbReference type="EMBL" id="MHUS01000010">
    <property type="protein sequence ID" value="OHA81470.1"/>
    <property type="molecule type" value="Genomic_DNA"/>
</dbReference>
<dbReference type="Proteomes" id="UP000176997">
    <property type="component" value="Unassembled WGS sequence"/>
</dbReference>
<gene>
    <name evidence="2" type="ORF">A2675_03290</name>
</gene>
<accession>A0A1G2S8N8</accession>
<dbReference type="SUPFAM" id="SSF82199">
    <property type="entry name" value="SET domain"/>
    <property type="match status" value="1"/>
</dbReference>
<evidence type="ECO:0000313" key="2">
    <source>
        <dbReference type="EMBL" id="OHA81470.1"/>
    </source>
</evidence>
<name>A0A1G2S8N8_9BACT</name>
<dbReference type="InterPro" id="IPR001214">
    <property type="entry name" value="SET_dom"/>
</dbReference>
<evidence type="ECO:0000313" key="3">
    <source>
        <dbReference type="Proteomes" id="UP000176997"/>
    </source>
</evidence>
<feature type="domain" description="SET" evidence="1">
    <location>
        <begin position="20"/>
        <end position="116"/>
    </location>
</feature>
<comment type="caution">
    <text evidence="2">The sequence shown here is derived from an EMBL/GenBank/DDBJ whole genome shotgun (WGS) entry which is preliminary data.</text>
</comment>
<dbReference type="AlphaFoldDB" id="A0A1G2S8N8"/>
<dbReference type="Pfam" id="PF00856">
    <property type="entry name" value="SET"/>
    <property type="match status" value="1"/>
</dbReference>